<proteinExistence type="predicted"/>
<keyword evidence="3" id="KW-1185">Reference proteome</keyword>
<organism evidence="2 3">
    <name type="scientific">Chryseomicrobium palamuruense</name>
    <dbReference type="NCBI Taxonomy" id="682973"/>
    <lineage>
        <taxon>Bacteria</taxon>
        <taxon>Bacillati</taxon>
        <taxon>Bacillota</taxon>
        <taxon>Bacilli</taxon>
        <taxon>Bacillales</taxon>
        <taxon>Caryophanaceae</taxon>
        <taxon>Chryseomicrobium</taxon>
    </lineage>
</organism>
<feature type="transmembrane region" description="Helical" evidence="1">
    <location>
        <begin position="39"/>
        <end position="60"/>
    </location>
</feature>
<evidence type="ECO:0000256" key="1">
    <source>
        <dbReference type="SAM" id="Phobius"/>
    </source>
</evidence>
<reference evidence="3" key="1">
    <citation type="journal article" date="2019" name="Int. J. Syst. Evol. Microbiol.">
        <title>The Global Catalogue of Microorganisms (GCM) 10K type strain sequencing project: providing services to taxonomists for standard genome sequencing and annotation.</title>
        <authorList>
            <consortium name="The Broad Institute Genomics Platform"/>
            <consortium name="The Broad Institute Genome Sequencing Center for Infectious Disease"/>
            <person name="Wu L."/>
            <person name="Ma J."/>
        </authorList>
    </citation>
    <scope>NUCLEOTIDE SEQUENCE [LARGE SCALE GENOMIC DNA]</scope>
    <source>
        <strain evidence="3">CCUG 50353</strain>
    </source>
</reference>
<feature type="transmembrane region" description="Helical" evidence="1">
    <location>
        <begin position="67"/>
        <end position="91"/>
    </location>
</feature>
<evidence type="ECO:0000313" key="3">
    <source>
        <dbReference type="Proteomes" id="UP001595733"/>
    </source>
</evidence>
<evidence type="ECO:0000313" key="2">
    <source>
        <dbReference type="EMBL" id="MFC4356262.1"/>
    </source>
</evidence>
<dbReference type="EMBL" id="JBHSEF010000029">
    <property type="protein sequence ID" value="MFC4356262.1"/>
    <property type="molecule type" value="Genomic_DNA"/>
</dbReference>
<name>A0ABV8UZN7_9BACL</name>
<keyword evidence="1" id="KW-0812">Transmembrane</keyword>
<protein>
    <submittedName>
        <fullName evidence="2">Uncharacterized protein</fullName>
    </submittedName>
</protein>
<gene>
    <name evidence="2" type="ORF">ACFO0S_14470</name>
</gene>
<keyword evidence="1" id="KW-0472">Membrane</keyword>
<keyword evidence="1" id="KW-1133">Transmembrane helix</keyword>
<comment type="caution">
    <text evidence="2">The sequence shown here is derived from an EMBL/GenBank/DDBJ whole genome shotgun (WGS) entry which is preliminary data.</text>
</comment>
<dbReference type="Proteomes" id="UP001595733">
    <property type="component" value="Unassembled WGS sequence"/>
</dbReference>
<dbReference type="RefSeq" id="WP_378142823.1">
    <property type="nucleotide sequence ID" value="NZ_JBHSEF010000029.1"/>
</dbReference>
<sequence>MKKSFSLLSIIFLLLGFSIIISMFQGNTWFRTLTFQTTGMSYIVLHFMYSVFATLFAFLSPKSPYKAILIGLSILLLLITGVIAFIGIFGFQSP</sequence>
<feature type="transmembrane region" description="Helical" evidence="1">
    <location>
        <begin position="7"/>
        <end position="27"/>
    </location>
</feature>
<accession>A0ABV8UZN7</accession>